<dbReference type="PRINTS" id="PR00080">
    <property type="entry name" value="SDRFAMILY"/>
</dbReference>
<evidence type="ECO:0000313" key="3">
    <source>
        <dbReference type="Proteomes" id="UP000076088"/>
    </source>
</evidence>
<evidence type="ECO:0000256" key="1">
    <source>
        <dbReference type="ARBA" id="ARBA00006484"/>
    </source>
</evidence>
<dbReference type="CDD" id="cd05233">
    <property type="entry name" value="SDR_c"/>
    <property type="match status" value="1"/>
</dbReference>
<dbReference type="Pfam" id="PF13561">
    <property type="entry name" value="adh_short_C2"/>
    <property type="match status" value="1"/>
</dbReference>
<dbReference type="Gene3D" id="3.40.50.720">
    <property type="entry name" value="NAD(P)-binding Rossmann-like Domain"/>
    <property type="match status" value="1"/>
</dbReference>
<proteinExistence type="inferred from homology"/>
<name>A0AAC9FHF2_SPHMC</name>
<dbReference type="InterPro" id="IPR002347">
    <property type="entry name" value="SDR_fam"/>
</dbReference>
<comment type="similarity">
    <text evidence="1">Belongs to the short-chain dehydrogenases/reductases (SDR) family.</text>
</comment>
<keyword evidence="2" id="KW-0614">Plasmid</keyword>
<reference evidence="3" key="1">
    <citation type="submission" date="2015-11" db="EMBL/GenBank/DDBJ databases">
        <title>Complete genome sequence of a polyethylene-glycol degrader Sphingopyxis macrogoltabida 203N (NBRC 111659).</title>
        <authorList>
            <person name="Yoshiyuki O."/>
            <person name="Shouta N."/>
            <person name="Nagata Y."/>
            <person name="Numata M."/>
            <person name="Tsuchikane K."/>
            <person name="Hosoyama A."/>
            <person name="Yamazoe A."/>
            <person name="Tsuda M."/>
            <person name="Fujita N."/>
            <person name="Kawai F."/>
        </authorList>
    </citation>
    <scope>NUCLEOTIDE SEQUENCE [LARGE SCALE GENOMIC DNA]</scope>
    <source>
        <strain evidence="3">203N</strain>
        <plasmid evidence="3">unnamed1</plasmid>
    </source>
</reference>
<dbReference type="Proteomes" id="UP000076088">
    <property type="component" value="Plasmid unnamed1"/>
</dbReference>
<protein>
    <submittedName>
        <fullName evidence="2">3-oxoacyl-ACP reductase</fullName>
    </submittedName>
</protein>
<dbReference type="GO" id="GO:0016616">
    <property type="term" value="F:oxidoreductase activity, acting on the CH-OH group of donors, NAD or NADP as acceptor"/>
    <property type="evidence" value="ECO:0007669"/>
    <property type="project" value="TreeGrafter"/>
</dbReference>
<dbReference type="PRINTS" id="PR00081">
    <property type="entry name" value="GDHRDH"/>
</dbReference>
<dbReference type="InterPro" id="IPR020904">
    <property type="entry name" value="Sc_DH/Rdtase_CS"/>
</dbReference>
<dbReference type="RefSeq" id="WP_054734514.1">
    <property type="nucleotide sequence ID" value="NZ_CP009430.1"/>
</dbReference>
<dbReference type="SUPFAM" id="SSF51735">
    <property type="entry name" value="NAD(P)-binding Rossmann-fold domains"/>
    <property type="match status" value="1"/>
</dbReference>
<accession>A0AAC9FHF2</accession>
<dbReference type="EMBL" id="CP013345">
    <property type="protein sequence ID" value="AMU92558.1"/>
    <property type="molecule type" value="Genomic_DNA"/>
</dbReference>
<dbReference type="KEGG" id="smaz:LH19_26325"/>
<dbReference type="FunFam" id="3.40.50.720:FF:000084">
    <property type="entry name" value="Short-chain dehydrogenase reductase"/>
    <property type="match status" value="1"/>
</dbReference>
<sequence length="269" mass="28020">MVGAPIFRLDGKVALVTGCGSAGDGWGNGKAVATLLARQGAHIHGLDRSFAAAESTRAVIRSEGHSCDVETCDVTRPGEVKAAVAGCLERHGRIDILVNNVGQSEPGGPEELDDEAWQGQIDLNLNSAARLCRQVLPSMARQGGGSIVNIASVAGLRYIGKPQVAYSVAKAALMQLSRSLAVLYADRGIRVNSVVPGLIDTPLVARLSEKYAGGDEAGFRATRAQQVPMGRMGNAWDVAHAALFFASEESAYVTAADIVVDGGLIAATR</sequence>
<keyword evidence="3" id="KW-1185">Reference proteome</keyword>
<reference evidence="2 3" key="2">
    <citation type="journal article" date="2016" name="Genome Announc.">
        <title>Complete Genome Sequence of Sphingopyxis macrogoltabida Strain 203N (NBRC 111659), a Polyethylene Glycol Degrader.</title>
        <authorList>
            <person name="Ohtsubo Y."/>
            <person name="Nonoyama S."/>
            <person name="Nagata Y."/>
            <person name="Numata M."/>
            <person name="Tsuchikane K."/>
            <person name="Hosoyama A."/>
            <person name="Yamazoe A."/>
            <person name="Tsuda M."/>
            <person name="Fujita N."/>
            <person name="Kawai F."/>
        </authorList>
    </citation>
    <scope>NUCLEOTIDE SEQUENCE [LARGE SCALE GENOMIC DNA]</scope>
    <source>
        <strain evidence="2 3">203N</strain>
    </source>
</reference>
<evidence type="ECO:0000313" key="2">
    <source>
        <dbReference type="EMBL" id="AMU92558.1"/>
    </source>
</evidence>
<dbReference type="PROSITE" id="PS00061">
    <property type="entry name" value="ADH_SHORT"/>
    <property type="match status" value="1"/>
</dbReference>
<dbReference type="PANTHER" id="PTHR42760">
    <property type="entry name" value="SHORT-CHAIN DEHYDROGENASES/REDUCTASES FAMILY MEMBER"/>
    <property type="match status" value="1"/>
</dbReference>
<organism evidence="2 3">
    <name type="scientific">Sphingopyxis macrogoltabida</name>
    <name type="common">Sphingomonas macrogoltabidus</name>
    <dbReference type="NCBI Taxonomy" id="33050"/>
    <lineage>
        <taxon>Bacteria</taxon>
        <taxon>Pseudomonadati</taxon>
        <taxon>Pseudomonadota</taxon>
        <taxon>Alphaproteobacteria</taxon>
        <taxon>Sphingomonadales</taxon>
        <taxon>Sphingomonadaceae</taxon>
        <taxon>Sphingopyxis</taxon>
    </lineage>
</organism>
<dbReference type="AlphaFoldDB" id="A0AAC9FHF2"/>
<gene>
    <name evidence="2" type="ORF">ATM17_30325</name>
</gene>
<geneLocation type="plasmid" evidence="2 3">
    <name>unnamed1</name>
</geneLocation>
<dbReference type="InterPro" id="IPR036291">
    <property type="entry name" value="NAD(P)-bd_dom_sf"/>
</dbReference>